<dbReference type="PRINTS" id="PR00326">
    <property type="entry name" value="GTP1OBG"/>
</dbReference>
<dbReference type="InterPro" id="IPR013029">
    <property type="entry name" value="YchF_C"/>
</dbReference>
<dbReference type="SUPFAM" id="SSF81271">
    <property type="entry name" value="TGS-like"/>
    <property type="match status" value="1"/>
</dbReference>
<dbReference type="InterPro" id="IPR012675">
    <property type="entry name" value="Beta-grasp_dom_sf"/>
</dbReference>
<dbReference type="InterPro" id="IPR004396">
    <property type="entry name" value="ATPase_YchF/OLA1"/>
</dbReference>
<protein>
    <recommendedName>
        <fullName evidence="3">Obg-like ATPase homolog</fullName>
    </recommendedName>
</protein>
<dbReference type="PANTHER" id="PTHR23305:SF11">
    <property type="entry name" value="OBG-LIKE ATPASE 1"/>
    <property type="match status" value="1"/>
</dbReference>
<dbReference type="EMBL" id="MK601883">
    <property type="protein sequence ID" value="QES95434.1"/>
    <property type="molecule type" value="mRNA"/>
</dbReference>
<feature type="domain" description="TGS" evidence="5">
    <location>
        <begin position="299"/>
        <end position="379"/>
    </location>
</feature>
<reference evidence="6" key="1">
    <citation type="submission" date="2019-03" db="EMBL/GenBank/DDBJ databases">
        <authorList>
            <person name="Folgueira I."/>
            <person name="Lamas J."/>
            <person name="Leiro J."/>
        </authorList>
    </citation>
    <scope>NUCLEOTIDE SEQUENCE</scope>
    <source>
        <strain evidence="6">I1</strain>
    </source>
</reference>
<dbReference type="GO" id="GO:0016887">
    <property type="term" value="F:ATP hydrolysis activity"/>
    <property type="evidence" value="ECO:0007669"/>
    <property type="project" value="InterPro"/>
</dbReference>
<name>A0A5J6DUW3_9CILI</name>
<dbReference type="PANTHER" id="PTHR23305">
    <property type="entry name" value="OBG GTPASE FAMILY"/>
    <property type="match status" value="1"/>
</dbReference>
<dbReference type="InterPro" id="IPR031167">
    <property type="entry name" value="G_OBG"/>
</dbReference>
<evidence type="ECO:0000256" key="3">
    <source>
        <dbReference type="ARBA" id="ARBA00068719"/>
    </source>
</evidence>
<dbReference type="FunFam" id="3.10.20.30:FF:000001">
    <property type="entry name" value="Ribosome-binding ATPase YchF"/>
    <property type="match status" value="1"/>
</dbReference>
<dbReference type="InterPro" id="IPR023192">
    <property type="entry name" value="TGS-like_dom_sf"/>
</dbReference>
<dbReference type="InterPro" id="IPR012676">
    <property type="entry name" value="TGS-like"/>
</dbReference>
<accession>A0A5J6DUW3</accession>
<proteinExistence type="evidence at transcript level"/>
<dbReference type="Gene3D" id="3.10.20.30">
    <property type="match status" value="1"/>
</dbReference>
<sequence length="383" mass="43095">MKCFAKKVSTGSGKASAASQKVVPFGKMSSMLEMGIVGMANVGKSATYNLLSKQSVPSENFPFCTIDPNSSIIKVPDSRFEQLCKIYNPASQICATLQITDIAGLVKGASEGEGLGNEFLSHIKSVDGIYQVVRAFENDKILHTEGVMDPVRDLNIIKGELIAKDIQILDKLVKDNQRKAERSKNPQQVQTLQAMQKAMQFLQEGQWLRFQQWTNSEVTELNKIPLLSTKPITFLINQSKKDYESKSCKFSSGINDWVNEFSSNKSQIIDYSVELEQELEGTNSEKITEIITNGYKLLDLSHYFTVGKDEVRCWTIRKNSTAPQAASVIHTDFEKGFVSAEVIHFDEFIQHPLEKVQKKFRKEGKEYIVQDGDIIHFKCKISK</sequence>
<dbReference type="GO" id="GO:0005525">
    <property type="term" value="F:GTP binding"/>
    <property type="evidence" value="ECO:0007669"/>
    <property type="project" value="InterPro"/>
</dbReference>
<evidence type="ECO:0000313" key="6">
    <source>
        <dbReference type="EMBL" id="QES95434.1"/>
    </source>
</evidence>
<dbReference type="GO" id="GO:0005524">
    <property type="term" value="F:ATP binding"/>
    <property type="evidence" value="ECO:0007669"/>
    <property type="project" value="UniProtKB-KW"/>
</dbReference>
<dbReference type="CDD" id="cd04867">
    <property type="entry name" value="TGS_YchF_OLA1"/>
    <property type="match status" value="1"/>
</dbReference>
<evidence type="ECO:0000259" key="4">
    <source>
        <dbReference type="PROSITE" id="PS51710"/>
    </source>
</evidence>
<dbReference type="Pfam" id="PF06071">
    <property type="entry name" value="YchF-GTPase_C"/>
    <property type="match status" value="1"/>
</dbReference>
<dbReference type="FunFam" id="1.10.150.300:FF:000001">
    <property type="entry name" value="Ribosome-binding ATPase YchF"/>
    <property type="match status" value="1"/>
</dbReference>
<dbReference type="GO" id="GO:0005737">
    <property type="term" value="C:cytoplasm"/>
    <property type="evidence" value="ECO:0007669"/>
    <property type="project" value="TreeGrafter"/>
</dbReference>
<organism evidence="6">
    <name type="scientific">Philasterides dicentrarchi</name>
    <dbReference type="NCBI Taxonomy" id="282688"/>
    <lineage>
        <taxon>Eukaryota</taxon>
        <taxon>Sar</taxon>
        <taxon>Alveolata</taxon>
        <taxon>Ciliophora</taxon>
        <taxon>Intramacronucleata</taxon>
        <taxon>Oligohymenophorea</taxon>
        <taxon>Scuticociliatia</taxon>
        <taxon>Philasterida</taxon>
        <taxon>Philasteridae</taxon>
        <taxon>Philasterides</taxon>
    </lineage>
</organism>
<keyword evidence="1" id="KW-0547">Nucleotide-binding</keyword>
<dbReference type="PROSITE" id="PS51880">
    <property type="entry name" value="TGS"/>
    <property type="match status" value="1"/>
</dbReference>
<dbReference type="PROSITE" id="PS51710">
    <property type="entry name" value="G_OBG"/>
    <property type="match status" value="1"/>
</dbReference>
<dbReference type="PIRSF" id="PIRSF006641">
    <property type="entry name" value="CHP00092"/>
    <property type="match status" value="1"/>
</dbReference>
<evidence type="ECO:0000256" key="1">
    <source>
        <dbReference type="ARBA" id="ARBA00022741"/>
    </source>
</evidence>
<dbReference type="Gene3D" id="3.40.50.300">
    <property type="entry name" value="P-loop containing nucleotide triphosphate hydrolases"/>
    <property type="match status" value="1"/>
</dbReference>
<keyword evidence="2" id="KW-0067">ATP-binding</keyword>
<evidence type="ECO:0000256" key="2">
    <source>
        <dbReference type="ARBA" id="ARBA00022840"/>
    </source>
</evidence>
<dbReference type="AlphaFoldDB" id="A0A5J6DUW3"/>
<dbReference type="InterPro" id="IPR027417">
    <property type="entry name" value="P-loop_NTPase"/>
</dbReference>
<feature type="domain" description="OBG-type G" evidence="4">
    <location>
        <begin position="32"/>
        <end position="383"/>
    </location>
</feature>
<dbReference type="Gene3D" id="1.10.150.300">
    <property type="entry name" value="TGS-like domain"/>
    <property type="match status" value="1"/>
</dbReference>
<dbReference type="NCBIfam" id="TIGR00092">
    <property type="entry name" value="redox-regulated ATPase YchF"/>
    <property type="match status" value="1"/>
</dbReference>
<dbReference type="SUPFAM" id="SSF52540">
    <property type="entry name" value="P-loop containing nucleoside triphosphate hydrolases"/>
    <property type="match status" value="1"/>
</dbReference>
<dbReference type="Pfam" id="PF01926">
    <property type="entry name" value="MMR_HSR1"/>
    <property type="match status" value="1"/>
</dbReference>
<evidence type="ECO:0000259" key="5">
    <source>
        <dbReference type="PROSITE" id="PS51880"/>
    </source>
</evidence>
<dbReference type="InterPro" id="IPR006073">
    <property type="entry name" value="GTP-bd"/>
</dbReference>
<dbReference type="InterPro" id="IPR004095">
    <property type="entry name" value="TGS"/>
</dbReference>